<dbReference type="Proteomes" id="UP000827092">
    <property type="component" value="Unassembled WGS sequence"/>
</dbReference>
<dbReference type="InterPro" id="IPR028082">
    <property type="entry name" value="Peripla_BP_I"/>
</dbReference>
<keyword evidence="9" id="KW-1185">Reference proteome</keyword>
<keyword evidence="4" id="KW-0472">Membrane</keyword>
<dbReference type="EMBL" id="JAFNEN010000619">
    <property type="protein sequence ID" value="KAG8179572.1"/>
    <property type="molecule type" value="Genomic_DNA"/>
</dbReference>
<comment type="subcellular location">
    <subcellularLocation>
        <location evidence="1">Membrane</location>
    </subcellularLocation>
</comment>
<evidence type="ECO:0000256" key="3">
    <source>
        <dbReference type="ARBA" id="ARBA00022989"/>
    </source>
</evidence>
<dbReference type="Gene3D" id="3.40.50.2300">
    <property type="match status" value="1"/>
</dbReference>
<proteinExistence type="predicted"/>
<keyword evidence="5" id="KW-0325">Glycoprotein</keyword>
<gene>
    <name evidence="8" type="ORF">JTE90_016139</name>
</gene>
<keyword evidence="6" id="KW-0732">Signal</keyword>
<feature type="domain" description="Receptor ligand binding region" evidence="7">
    <location>
        <begin position="87"/>
        <end position="158"/>
    </location>
</feature>
<evidence type="ECO:0000313" key="8">
    <source>
        <dbReference type="EMBL" id="KAG8179572.1"/>
    </source>
</evidence>
<protein>
    <recommendedName>
        <fullName evidence="7">Receptor ligand binding region domain-containing protein</fullName>
    </recommendedName>
</protein>
<dbReference type="InterPro" id="IPR050726">
    <property type="entry name" value="mGluR"/>
</dbReference>
<accession>A0AAV6U5J8</accession>
<feature type="signal peptide" evidence="6">
    <location>
        <begin position="1"/>
        <end position="21"/>
    </location>
</feature>
<comment type="caution">
    <text evidence="8">The sequence shown here is derived from an EMBL/GenBank/DDBJ whole genome shotgun (WGS) entry which is preliminary data.</text>
</comment>
<evidence type="ECO:0000256" key="6">
    <source>
        <dbReference type="SAM" id="SignalP"/>
    </source>
</evidence>
<dbReference type="Pfam" id="PF01094">
    <property type="entry name" value="ANF_receptor"/>
    <property type="match status" value="1"/>
</dbReference>
<evidence type="ECO:0000256" key="5">
    <source>
        <dbReference type="ARBA" id="ARBA00023180"/>
    </source>
</evidence>
<evidence type="ECO:0000256" key="2">
    <source>
        <dbReference type="ARBA" id="ARBA00022692"/>
    </source>
</evidence>
<evidence type="ECO:0000259" key="7">
    <source>
        <dbReference type="Pfam" id="PF01094"/>
    </source>
</evidence>
<keyword evidence="3" id="KW-1133">Transmembrane helix</keyword>
<dbReference type="InterPro" id="IPR001828">
    <property type="entry name" value="ANF_lig-bd_rcpt"/>
</dbReference>
<evidence type="ECO:0000313" key="9">
    <source>
        <dbReference type="Proteomes" id="UP000827092"/>
    </source>
</evidence>
<dbReference type="SUPFAM" id="SSF53822">
    <property type="entry name" value="Periplasmic binding protein-like I"/>
    <property type="match status" value="1"/>
</dbReference>
<evidence type="ECO:0000256" key="1">
    <source>
        <dbReference type="ARBA" id="ARBA00004370"/>
    </source>
</evidence>
<evidence type="ECO:0000256" key="4">
    <source>
        <dbReference type="ARBA" id="ARBA00023136"/>
    </source>
</evidence>
<dbReference type="AlphaFoldDB" id="A0AAV6U5J8"/>
<organism evidence="8 9">
    <name type="scientific">Oedothorax gibbosus</name>
    <dbReference type="NCBI Taxonomy" id="931172"/>
    <lineage>
        <taxon>Eukaryota</taxon>
        <taxon>Metazoa</taxon>
        <taxon>Ecdysozoa</taxon>
        <taxon>Arthropoda</taxon>
        <taxon>Chelicerata</taxon>
        <taxon>Arachnida</taxon>
        <taxon>Araneae</taxon>
        <taxon>Araneomorphae</taxon>
        <taxon>Entelegynae</taxon>
        <taxon>Araneoidea</taxon>
        <taxon>Linyphiidae</taxon>
        <taxon>Erigoninae</taxon>
        <taxon>Oedothorax</taxon>
    </lineage>
</organism>
<dbReference type="GO" id="GO:0016020">
    <property type="term" value="C:membrane"/>
    <property type="evidence" value="ECO:0007669"/>
    <property type="project" value="UniProtKB-SubCell"/>
</dbReference>
<sequence length="158" mass="17424">MPIASILSSINVIQLLALASAINTNQNWPIRRMSNVSGDIVLGALFPIHERDSKYECGRLQGFIARNNAHSGEPQFLCSGGQVPTYRQGSFDRVVGIIGGQSSSVSIQLANLLRLFRVPQVSYQSSSPTLSNKEKYEYFFRTVASDVYQAKAIVEILK</sequence>
<name>A0AAV6U5J8_9ARAC</name>
<dbReference type="PANTHER" id="PTHR24060">
    <property type="entry name" value="METABOTROPIC GLUTAMATE RECEPTOR"/>
    <property type="match status" value="1"/>
</dbReference>
<keyword evidence="2" id="KW-0812">Transmembrane</keyword>
<reference evidence="8 9" key="1">
    <citation type="journal article" date="2022" name="Nat. Ecol. Evol.">
        <title>A masculinizing supergene underlies an exaggerated male reproductive morph in a spider.</title>
        <authorList>
            <person name="Hendrickx F."/>
            <person name="De Corte Z."/>
            <person name="Sonet G."/>
            <person name="Van Belleghem S.M."/>
            <person name="Kostlbacher S."/>
            <person name="Vangestel C."/>
        </authorList>
    </citation>
    <scope>NUCLEOTIDE SEQUENCE [LARGE SCALE GENOMIC DNA]</scope>
    <source>
        <strain evidence="8">W744_W776</strain>
    </source>
</reference>
<feature type="chain" id="PRO_5043349976" description="Receptor ligand binding region domain-containing protein" evidence="6">
    <location>
        <begin position="22"/>
        <end position="158"/>
    </location>
</feature>